<name>A0A6C0ICT3_9ZZZZ</name>
<organism evidence="1">
    <name type="scientific">viral metagenome</name>
    <dbReference type="NCBI Taxonomy" id="1070528"/>
    <lineage>
        <taxon>unclassified sequences</taxon>
        <taxon>metagenomes</taxon>
        <taxon>organismal metagenomes</taxon>
    </lineage>
</organism>
<protein>
    <submittedName>
        <fullName evidence="1">Uncharacterized protein</fullName>
    </submittedName>
</protein>
<accession>A0A6C0ICT3</accession>
<reference evidence="1" key="1">
    <citation type="journal article" date="2020" name="Nature">
        <title>Giant virus diversity and host interactions through global metagenomics.</title>
        <authorList>
            <person name="Schulz F."/>
            <person name="Roux S."/>
            <person name="Paez-Espino D."/>
            <person name="Jungbluth S."/>
            <person name="Walsh D.A."/>
            <person name="Denef V.J."/>
            <person name="McMahon K.D."/>
            <person name="Konstantinidis K.T."/>
            <person name="Eloe-Fadrosh E.A."/>
            <person name="Kyrpides N.C."/>
            <person name="Woyke T."/>
        </authorList>
    </citation>
    <scope>NUCLEOTIDE SEQUENCE</scope>
    <source>
        <strain evidence="1">GVMAG-M-3300023184-72</strain>
    </source>
</reference>
<sequence length="102" mass="12027">MKYIFSLLTLLFLQISSFKEIKPKLCINCKYFITDNDNRFGKCSLFIKDNSNSNYELVNGIRQDEDIEYHYCSTSRGIADMCGIEGKMYKKNSKKYTKRYSI</sequence>
<dbReference type="AlphaFoldDB" id="A0A6C0ICT3"/>
<proteinExistence type="predicted"/>
<evidence type="ECO:0000313" key="1">
    <source>
        <dbReference type="EMBL" id="QHT90878.1"/>
    </source>
</evidence>
<dbReference type="EMBL" id="MN740161">
    <property type="protein sequence ID" value="QHT90878.1"/>
    <property type="molecule type" value="Genomic_DNA"/>
</dbReference>